<dbReference type="RefSeq" id="WP_192023450.1">
    <property type="nucleotide sequence ID" value="NZ_JACYTN010000001.1"/>
</dbReference>
<sequence length="94" mass="10739">MKRKVLWLFVIMFIAAGGFFQYFMWTDQLQAAAQQTVEVAQATQLQAVANGPDFSWQDGTTITLGRKIQFLMYSTGYVFACGILLVMMRRMPRS</sequence>
<name>A0ABR9AVL1_9BACL</name>
<protein>
    <recommendedName>
        <fullName evidence="4">DUF4306 domain-containing protein</fullName>
    </recommendedName>
</protein>
<feature type="transmembrane region" description="Helical" evidence="1">
    <location>
        <begin position="70"/>
        <end position="88"/>
    </location>
</feature>
<dbReference type="Proteomes" id="UP000634529">
    <property type="component" value="Unassembled WGS sequence"/>
</dbReference>
<dbReference type="EMBL" id="JACYTN010000001">
    <property type="protein sequence ID" value="MBD8496986.1"/>
    <property type="molecule type" value="Genomic_DNA"/>
</dbReference>
<keyword evidence="1" id="KW-0472">Membrane</keyword>
<comment type="caution">
    <text evidence="2">The sequence shown here is derived from an EMBL/GenBank/DDBJ whole genome shotgun (WGS) entry which is preliminary data.</text>
</comment>
<evidence type="ECO:0000313" key="3">
    <source>
        <dbReference type="Proteomes" id="UP000634529"/>
    </source>
</evidence>
<keyword evidence="1" id="KW-1133">Transmembrane helix</keyword>
<organism evidence="2 3">
    <name type="scientific">Paenibacillus arenosi</name>
    <dbReference type="NCBI Taxonomy" id="2774142"/>
    <lineage>
        <taxon>Bacteria</taxon>
        <taxon>Bacillati</taxon>
        <taxon>Bacillota</taxon>
        <taxon>Bacilli</taxon>
        <taxon>Bacillales</taxon>
        <taxon>Paenibacillaceae</taxon>
        <taxon>Paenibacillus</taxon>
    </lineage>
</organism>
<feature type="transmembrane region" description="Helical" evidence="1">
    <location>
        <begin position="5"/>
        <end position="25"/>
    </location>
</feature>
<keyword evidence="1" id="KW-0812">Transmembrane</keyword>
<evidence type="ECO:0000256" key="1">
    <source>
        <dbReference type="SAM" id="Phobius"/>
    </source>
</evidence>
<evidence type="ECO:0000313" key="2">
    <source>
        <dbReference type="EMBL" id="MBD8496986.1"/>
    </source>
</evidence>
<accession>A0ABR9AVL1</accession>
<proteinExistence type="predicted"/>
<evidence type="ECO:0008006" key="4">
    <source>
        <dbReference type="Google" id="ProtNLM"/>
    </source>
</evidence>
<reference evidence="2 3" key="1">
    <citation type="submission" date="2020-09" db="EMBL/GenBank/DDBJ databases">
        <title>Paenibacillus sp. CAU 1523 isolated from sand of Haeundae Beach.</title>
        <authorList>
            <person name="Kim W."/>
        </authorList>
    </citation>
    <scope>NUCLEOTIDE SEQUENCE [LARGE SCALE GENOMIC DNA]</scope>
    <source>
        <strain evidence="2 3">CAU 1523</strain>
    </source>
</reference>
<gene>
    <name evidence="2" type="ORF">IFO66_01600</name>
</gene>
<keyword evidence="3" id="KW-1185">Reference proteome</keyword>